<dbReference type="AlphaFoldDB" id="A0A158AII7"/>
<comment type="caution">
    <text evidence="2">The sequence shown here is derived from an EMBL/GenBank/DDBJ whole genome shotgun (WGS) entry which is preliminary data.</text>
</comment>
<dbReference type="OrthoDB" id="8722685at2"/>
<accession>A0A158AII7</accession>
<evidence type="ECO:0000313" key="2">
    <source>
        <dbReference type="EMBL" id="SAK57638.1"/>
    </source>
</evidence>
<organism evidence="2 3">
    <name type="scientific">Caballeronia ptereochthonis</name>
    <dbReference type="NCBI Taxonomy" id="1777144"/>
    <lineage>
        <taxon>Bacteria</taxon>
        <taxon>Pseudomonadati</taxon>
        <taxon>Pseudomonadota</taxon>
        <taxon>Betaproteobacteria</taxon>
        <taxon>Burkholderiales</taxon>
        <taxon>Burkholderiaceae</taxon>
        <taxon>Caballeronia</taxon>
    </lineage>
</organism>
<feature type="region of interest" description="Disordered" evidence="1">
    <location>
        <begin position="26"/>
        <end position="56"/>
    </location>
</feature>
<name>A0A158AII7_9BURK</name>
<dbReference type="EMBL" id="FCOB02000007">
    <property type="protein sequence ID" value="SAK57638.1"/>
    <property type="molecule type" value="Genomic_DNA"/>
</dbReference>
<evidence type="ECO:0000256" key="1">
    <source>
        <dbReference type="SAM" id="MobiDB-lite"/>
    </source>
</evidence>
<dbReference type="Proteomes" id="UP000054978">
    <property type="component" value="Unassembled WGS sequence"/>
</dbReference>
<feature type="compositionally biased region" description="Basic and acidic residues" evidence="1">
    <location>
        <begin position="38"/>
        <end position="48"/>
    </location>
</feature>
<reference evidence="2" key="1">
    <citation type="submission" date="2016-01" db="EMBL/GenBank/DDBJ databases">
        <authorList>
            <person name="Peeters C."/>
        </authorList>
    </citation>
    <scope>NUCLEOTIDE SEQUENCE [LARGE SCALE GENOMIC DNA]</scope>
    <source>
        <strain evidence="2">LMG 29326</strain>
    </source>
</reference>
<gene>
    <name evidence="2" type="ORF">AWB83_01900</name>
</gene>
<evidence type="ECO:0000313" key="3">
    <source>
        <dbReference type="Proteomes" id="UP000054978"/>
    </source>
</evidence>
<proteinExistence type="predicted"/>
<protein>
    <submittedName>
        <fullName evidence="2">Uncharacterized protein</fullName>
    </submittedName>
</protein>
<keyword evidence="3" id="KW-1185">Reference proteome</keyword>
<dbReference type="RefSeq" id="WP_143750030.1">
    <property type="nucleotide sequence ID" value="NZ_FCOB02000007.1"/>
</dbReference>
<sequence>MKANDPRDIEQLEPHDENDLLDEALKETFPASDPIAVRPDRTRSDKTPAEANTHHAGAVHIERVVSLRPSDYRC</sequence>